<protein>
    <submittedName>
        <fullName evidence="2">Uncharacterized protein</fullName>
    </submittedName>
</protein>
<dbReference type="Proteomes" id="UP001520654">
    <property type="component" value="Unassembled WGS sequence"/>
</dbReference>
<reference evidence="2 3" key="1">
    <citation type="submission" date="2021-08" db="EMBL/GenBank/DDBJ databases">
        <title>Genomic Architecture of Streptomyces flavotricini NGL1 and Streptomyces erythrochromogenes HMS4 With Differential Plant Beneficial attributes and laccase production capabilities.</title>
        <authorList>
            <person name="Salwan R."/>
            <person name="Kaur R."/>
            <person name="Sharma V."/>
        </authorList>
    </citation>
    <scope>NUCLEOTIDE SEQUENCE [LARGE SCALE GENOMIC DNA]</scope>
    <source>
        <strain evidence="2 3">NGL1</strain>
    </source>
</reference>
<proteinExistence type="predicted"/>
<organism evidence="2 3">
    <name type="scientific">Streptomyces flavotricini</name>
    <dbReference type="NCBI Taxonomy" id="66888"/>
    <lineage>
        <taxon>Bacteria</taxon>
        <taxon>Bacillati</taxon>
        <taxon>Actinomycetota</taxon>
        <taxon>Actinomycetes</taxon>
        <taxon>Kitasatosporales</taxon>
        <taxon>Streptomycetaceae</taxon>
        <taxon>Streptomyces</taxon>
    </lineage>
</organism>
<sequence>MLDREITVGEVIDRLSAFDRGAPVRLAINPLFPLEHTVAGITATVDTQGRTVVYIAERGEQLGPVPPAVAVGLAWREPTEAPPRRRRPATGTAGAGQ</sequence>
<evidence type="ECO:0000313" key="2">
    <source>
        <dbReference type="EMBL" id="MCC0094659.1"/>
    </source>
</evidence>
<accession>A0ABS8E1X4</accession>
<dbReference type="EMBL" id="JAINUL010000001">
    <property type="protein sequence ID" value="MCC0094659.1"/>
    <property type="molecule type" value="Genomic_DNA"/>
</dbReference>
<name>A0ABS8E1X4_9ACTN</name>
<keyword evidence="3" id="KW-1185">Reference proteome</keyword>
<evidence type="ECO:0000313" key="3">
    <source>
        <dbReference type="Proteomes" id="UP001520654"/>
    </source>
</evidence>
<comment type="caution">
    <text evidence="2">The sequence shown here is derived from an EMBL/GenBank/DDBJ whole genome shotgun (WGS) entry which is preliminary data.</text>
</comment>
<gene>
    <name evidence="2" type="ORF">K7B10_07655</name>
</gene>
<evidence type="ECO:0000256" key="1">
    <source>
        <dbReference type="SAM" id="MobiDB-lite"/>
    </source>
</evidence>
<feature type="region of interest" description="Disordered" evidence="1">
    <location>
        <begin position="75"/>
        <end position="97"/>
    </location>
</feature>